<sequence>MVSRSKQITDLRNRIETLESLVATIHGSLQQSSLPVEKQALPGSDNFPTPSISQSAKANGYDNDILAEKHMKWNIEAAPLERSRAESGYWSTLPGCTWGDFSPSIEHQAFYSRPNETQFLLPELAKVQPVAIDTNQCVLFPEEQAYYSHSGASSRKM</sequence>
<dbReference type="InParanoid" id="A0A165G7T7"/>
<proteinExistence type="predicted"/>
<dbReference type="OrthoDB" id="10557546at2759"/>
<evidence type="ECO:0000313" key="2">
    <source>
        <dbReference type="Proteomes" id="UP000076632"/>
    </source>
</evidence>
<dbReference type="EMBL" id="KV407460">
    <property type="protein sequence ID" value="KZF21839.1"/>
    <property type="molecule type" value="Genomic_DNA"/>
</dbReference>
<dbReference type="AlphaFoldDB" id="A0A165G7T7"/>
<protein>
    <submittedName>
        <fullName evidence="1">Uncharacterized protein</fullName>
    </submittedName>
</protein>
<reference evidence="1 2" key="1">
    <citation type="journal article" date="2016" name="Fungal Biol.">
        <title>The genome of Xylona heveae provides a window into fungal endophytism.</title>
        <authorList>
            <person name="Gazis R."/>
            <person name="Kuo A."/>
            <person name="Riley R."/>
            <person name="LaButti K."/>
            <person name="Lipzen A."/>
            <person name="Lin J."/>
            <person name="Amirebrahimi M."/>
            <person name="Hesse C.N."/>
            <person name="Spatafora J.W."/>
            <person name="Henrissat B."/>
            <person name="Hainaut M."/>
            <person name="Grigoriev I.V."/>
            <person name="Hibbett D.S."/>
        </authorList>
    </citation>
    <scope>NUCLEOTIDE SEQUENCE [LARGE SCALE GENOMIC DNA]</scope>
    <source>
        <strain evidence="1 2">TC161</strain>
    </source>
</reference>
<dbReference type="Proteomes" id="UP000076632">
    <property type="component" value="Unassembled WGS sequence"/>
</dbReference>
<organism evidence="1 2">
    <name type="scientific">Xylona heveae (strain CBS 132557 / TC161)</name>
    <dbReference type="NCBI Taxonomy" id="1328760"/>
    <lineage>
        <taxon>Eukaryota</taxon>
        <taxon>Fungi</taxon>
        <taxon>Dikarya</taxon>
        <taxon>Ascomycota</taxon>
        <taxon>Pezizomycotina</taxon>
        <taxon>Xylonomycetes</taxon>
        <taxon>Xylonales</taxon>
        <taxon>Xylonaceae</taxon>
        <taxon>Xylona</taxon>
    </lineage>
</organism>
<gene>
    <name evidence="1" type="ORF">L228DRAFT_160903</name>
</gene>
<keyword evidence="2" id="KW-1185">Reference proteome</keyword>
<evidence type="ECO:0000313" key="1">
    <source>
        <dbReference type="EMBL" id="KZF21839.1"/>
    </source>
</evidence>
<name>A0A165G7T7_XYLHT</name>
<dbReference type="GeneID" id="28894531"/>
<dbReference type="RefSeq" id="XP_018187394.1">
    <property type="nucleotide sequence ID" value="XM_018329394.1"/>
</dbReference>
<accession>A0A165G7T7</accession>